<evidence type="ECO:0000313" key="1">
    <source>
        <dbReference type="EMBL" id="AYV79100.1"/>
    </source>
</evidence>
<gene>
    <name evidence="1" type="ORF">Faunusvirus2_47</name>
</gene>
<protein>
    <submittedName>
        <fullName evidence="1">Uncharacterized protein</fullName>
    </submittedName>
</protein>
<sequence>MSGIEAVLISCVAVNTALNVIQSSGALARFNRWFRLCNSRLITVTNTHNPNIFYQITKYLNKYSAKLRLRTIISFGDAKESHVYFVPDRNTEIKIPTKYGSVWIKVISLDGYHICAYEITCYMNKFDAIDKLFIEIFESVNPHIPNSEIIEFKKMFAESLEEHESKLISKGLPDILDVMGVSYNSLKILKL</sequence>
<accession>A0A3G4ZW77</accession>
<dbReference type="EMBL" id="MK072133">
    <property type="protein sequence ID" value="AYV79100.1"/>
    <property type="molecule type" value="Genomic_DNA"/>
</dbReference>
<organism evidence="1">
    <name type="scientific">Faunusvirus sp</name>
    <dbReference type="NCBI Taxonomy" id="2487766"/>
    <lineage>
        <taxon>Viruses</taxon>
        <taxon>Varidnaviria</taxon>
        <taxon>Bamfordvirae</taxon>
        <taxon>Nucleocytoviricota</taxon>
        <taxon>Megaviricetes</taxon>
        <taxon>Imitervirales</taxon>
        <taxon>Mimiviridae</taxon>
    </lineage>
</organism>
<reference evidence="1" key="1">
    <citation type="submission" date="2018-10" db="EMBL/GenBank/DDBJ databases">
        <title>Hidden diversity of soil giant viruses.</title>
        <authorList>
            <person name="Schulz F."/>
            <person name="Alteio L."/>
            <person name="Goudeau D."/>
            <person name="Ryan E.M."/>
            <person name="Malmstrom R.R."/>
            <person name="Blanchard J."/>
            <person name="Woyke T."/>
        </authorList>
    </citation>
    <scope>NUCLEOTIDE SEQUENCE</scope>
    <source>
        <strain evidence="1">FNV1</strain>
    </source>
</reference>
<name>A0A3G4ZW77_9VIRU</name>
<proteinExistence type="predicted"/>